<dbReference type="PANTHER" id="PTHR43585:SF2">
    <property type="entry name" value="ATP-GRASP ENZYME FSQD"/>
    <property type="match status" value="1"/>
</dbReference>
<dbReference type="PANTHER" id="PTHR43585">
    <property type="entry name" value="FUMIPYRROLE BIOSYNTHESIS PROTEIN C"/>
    <property type="match status" value="1"/>
</dbReference>
<dbReference type="AlphaFoldDB" id="A0A2R8ALQ3"/>
<feature type="domain" description="ATP-grasp" evidence="5">
    <location>
        <begin position="125"/>
        <end position="297"/>
    </location>
</feature>
<dbReference type="SUPFAM" id="SSF56059">
    <property type="entry name" value="Glutathione synthetase ATP-binding domain-like"/>
    <property type="match status" value="1"/>
</dbReference>
<sequence length="323" mass="35123">MGQSALSILICSAGRRVGLVEAFYAAADRLALDLTILACDVDPEHSAACAIADHAFEVPRGDDPAYVDAIKDIVRKFNVALVVPTIDTELLQLAQSLNAFKELGARVHISELSVIEVARDKALTSTVFAKAGVPVPQTMNEAQFRADPSALTWPVFAKPSGGSASRGLAVYQNIDDVPDRFDEPMIFQDTLEGPEYTINMFVDQSGTLKCVVPHIRLSIRAGEVEKGRTERREDLKEIAQGIAKALPGLRGVACFQIIDDPRFGPRVIEINARFGGGYPLADHAGATFAQWLLEEVCGLPPTANDDWRDGVLMLRYDRAVYQG</sequence>
<dbReference type="Pfam" id="PF21360">
    <property type="entry name" value="PylC-like_N"/>
    <property type="match status" value="1"/>
</dbReference>
<name>A0A2R8ALQ3_9RHOB</name>
<gene>
    <name evidence="6" type="ORF">ALP8811_01948</name>
</gene>
<dbReference type="InterPro" id="IPR013815">
    <property type="entry name" value="ATP_grasp_subdomain_1"/>
</dbReference>
<dbReference type="Gene3D" id="3.30.1490.20">
    <property type="entry name" value="ATP-grasp fold, A domain"/>
    <property type="match status" value="1"/>
</dbReference>
<keyword evidence="3 4" id="KW-0067">ATP-binding</keyword>
<protein>
    <recommendedName>
        <fullName evidence="5">ATP-grasp domain-containing protein</fullName>
    </recommendedName>
</protein>
<reference evidence="6 7" key="1">
    <citation type="submission" date="2018-03" db="EMBL/GenBank/DDBJ databases">
        <authorList>
            <person name="Keele B.F."/>
        </authorList>
    </citation>
    <scope>NUCLEOTIDE SEQUENCE [LARGE SCALE GENOMIC DNA]</scope>
    <source>
        <strain evidence="6 7">CECT 8811</strain>
    </source>
</reference>
<evidence type="ECO:0000256" key="4">
    <source>
        <dbReference type="PROSITE-ProRule" id="PRU00409"/>
    </source>
</evidence>
<dbReference type="InterPro" id="IPR003806">
    <property type="entry name" value="ATP-grasp_PylC-type"/>
</dbReference>
<dbReference type="InterPro" id="IPR052032">
    <property type="entry name" value="ATP-dep_AA_Ligase"/>
</dbReference>
<evidence type="ECO:0000256" key="2">
    <source>
        <dbReference type="ARBA" id="ARBA00022741"/>
    </source>
</evidence>
<dbReference type="GO" id="GO:0046872">
    <property type="term" value="F:metal ion binding"/>
    <property type="evidence" value="ECO:0007669"/>
    <property type="project" value="InterPro"/>
</dbReference>
<dbReference type="RefSeq" id="WP_219928722.1">
    <property type="nucleotide sequence ID" value="NZ_OMOI01000001.1"/>
</dbReference>
<accession>A0A2R8ALQ3</accession>
<organism evidence="6 7">
    <name type="scientific">Aliiroseovarius pelagivivens</name>
    <dbReference type="NCBI Taxonomy" id="1639690"/>
    <lineage>
        <taxon>Bacteria</taxon>
        <taxon>Pseudomonadati</taxon>
        <taxon>Pseudomonadota</taxon>
        <taxon>Alphaproteobacteria</taxon>
        <taxon>Rhodobacterales</taxon>
        <taxon>Paracoccaceae</taxon>
        <taxon>Aliiroseovarius</taxon>
    </lineage>
</organism>
<dbReference type="GO" id="GO:0016874">
    <property type="term" value="F:ligase activity"/>
    <property type="evidence" value="ECO:0007669"/>
    <property type="project" value="UniProtKB-KW"/>
</dbReference>
<dbReference type="Proteomes" id="UP000244911">
    <property type="component" value="Unassembled WGS sequence"/>
</dbReference>
<keyword evidence="7" id="KW-1185">Reference proteome</keyword>
<proteinExistence type="predicted"/>
<evidence type="ECO:0000256" key="1">
    <source>
        <dbReference type="ARBA" id="ARBA00022598"/>
    </source>
</evidence>
<dbReference type="EMBL" id="OMOI01000001">
    <property type="protein sequence ID" value="SPF76931.1"/>
    <property type="molecule type" value="Genomic_DNA"/>
</dbReference>
<evidence type="ECO:0000259" key="5">
    <source>
        <dbReference type="PROSITE" id="PS50975"/>
    </source>
</evidence>
<dbReference type="Gene3D" id="3.40.50.20">
    <property type="match status" value="1"/>
</dbReference>
<evidence type="ECO:0000256" key="3">
    <source>
        <dbReference type="ARBA" id="ARBA00022840"/>
    </source>
</evidence>
<keyword evidence="2 4" id="KW-0547">Nucleotide-binding</keyword>
<dbReference type="PROSITE" id="PS50975">
    <property type="entry name" value="ATP_GRASP"/>
    <property type="match status" value="1"/>
</dbReference>
<keyword evidence="1" id="KW-0436">Ligase</keyword>
<dbReference type="Gene3D" id="3.30.470.20">
    <property type="entry name" value="ATP-grasp fold, B domain"/>
    <property type="match status" value="1"/>
</dbReference>
<dbReference type="InterPro" id="IPR048764">
    <property type="entry name" value="PylC_N"/>
</dbReference>
<dbReference type="InterPro" id="IPR011761">
    <property type="entry name" value="ATP-grasp"/>
</dbReference>
<dbReference type="Pfam" id="PF02655">
    <property type="entry name" value="ATP-grasp_3"/>
    <property type="match status" value="1"/>
</dbReference>
<evidence type="ECO:0000313" key="7">
    <source>
        <dbReference type="Proteomes" id="UP000244911"/>
    </source>
</evidence>
<dbReference type="GO" id="GO:0005524">
    <property type="term" value="F:ATP binding"/>
    <property type="evidence" value="ECO:0007669"/>
    <property type="project" value="UniProtKB-UniRule"/>
</dbReference>
<evidence type="ECO:0000313" key="6">
    <source>
        <dbReference type="EMBL" id="SPF76931.1"/>
    </source>
</evidence>